<feature type="region of interest" description="Disordered" evidence="7">
    <location>
        <begin position="840"/>
        <end position="876"/>
    </location>
</feature>
<dbReference type="InterPro" id="IPR003395">
    <property type="entry name" value="RecF/RecN/SMC_N"/>
</dbReference>
<evidence type="ECO:0000256" key="2">
    <source>
        <dbReference type="ARBA" id="ARBA00022741"/>
    </source>
</evidence>
<keyword evidence="5 6" id="KW-0238">DNA-binding</keyword>
<dbReference type="InterPro" id="IPR010935">
    <property type="entry name" value="SMC_hinge"/>
</dbReference>
<dbReference type="GO" id="GO:0006260">
    <property type="term" value="P:DNA replication"/>
    <property type="evidence" value="ECO:0007669"/>
    <property type="project" value="UniProtKB-UniRule"/>
</dbReference>
<dbReference type="InterPro" id="IPR036277">
    <property type="entry name" value="SMC_hinge_sf"/>
</dbReference>
<comment type="similarity">
    <text evidence="6">Belongs to the SMC family.</text>
</comment>
<reference evidence="9 10" key="1">
    <citation type="submission" date="2016-08" db="EMBL/GenBank/DDBJ databases">
        <title>New Insights into Marine Group III Euryarchaeota, from dark to light.</title>
        <authorList>
            <person name="Haro-Moreno J.M."/>
            <person name="Rodriguez-Valera F."/>
            <person name="Lopez-Garcia P."/>
            <person name="Moreira D."/>
            <person name="Martin-Cuadrado A.B."/>
        </authorList>
    </citation>
    <scope>NUCLEOTIDE SEQUENCE [LARGE SCALE GENOMIC DNA]</scope>
    <source>
        <strain evidence="9">CG-Bathy2</strain>
    </source>
</reference>
<protein>
    <recommendedName>
        <fullName evidence="6">Chromosome partition protein Smc</fullName>
    </recommendedName>
</protein>
<dbReference type="GO" id="GO:0005524">
    <property type="term" value="F:ATP binding"/>
    <property type="evidence" value="ECO:0007669"/>
    <property type="project" value="UniProtKB-UniRule"/>
</dbReference>
<dbReference type="Pfam" id="PF02463">
    <property type="entry name" value="SMC_N"/>
    <property type="match status" value="1"/>
</dbReference>
<sequence length="1194" mass="132398">MRLLELEFENFKSFKGHVTVPFGPGFTCITGPNGSGKSNITDAILFILGSRSTKLLRARRLSQLVFGYQEGKKSRSAAKHCRVSMVFDNSDRFLSIESDLVRFTKGVRLRSGKPHTYYRLNSDASSAGEFEALFSRAGLYATGYNIIQQGDVTQTSLMSGTERRRKLEDVAGITAYDQRLRKTRSARDHVSADLVLLDERMREAQRLLRQLEREKRNAERLEAILQQLQENELQRKWRRVLDLEAELESRRGLIARHEQELEELVGELEERQTAIKVLEDDYKKVETEISDAGGDHARELQEQLDKARVEQALAQSNSESAGAQLTELEASHRELGDARKAAAAELKELREALDKARTGTGELEAQVGTAAEELARLEASAADGSQEIAGQRDALDALRQAAGELEMQRHRLEGEREQLERQLELARERLGRSELMLKAAREDSADADFQLQDLELGRKSAADNLRKVTAKHGKLVSELAQAGDRLERSEAELREAALALAAEEAATRARDEIGGYGRAVQSLLAARDSGDLEGIVGTIAELGQVDEEHALALEVAAGARMQSVVVRDDSVAAEAIAFLKQRKLGRARFLPLNRLRRYRPGANALLLVKQPGAVNFAQELVRFDPRYADAFGNVFGDTVIMRSLDEARTLLGRGRMVTLAGELLEAGGAMVGGSPPRSGIHFGTGSRDNLDELVARLGSAEARKLEASAAVLELREELAEVAQAKAALESECSTTQTRVTDFDEQAAKSADGLLQAQQAFETRQGALTALEGELAERETALAELQVTITDHTGSVGQAATALQELTGGVAAERLAQLQTALGQQREELSGARASVARFEAAEEPAAGEEQRLASEQEQNLVEQKEQQALRRGERETARKLAREVKALKAEEDTKFRQLKALRDRRDRLRDDLANERATLAQREEFGRGRRHATDELKIEVATREPKLAEARLRLPEEAKQPAKVGGSEQLEAQRETLEQQRGRLGNVNMLSLEQYRQEEERLGRIREDRKQLRKEVRRLDALEKKISGRKLERFTEVYKHIDENFQATFTDLTGGGKAWLELEKPETIFDGGVTIKARMPRKRLFPVEALSGGEKSLVSMAFIFAIQRYDPSPFYLLDEPDQNLDGVNTEHIGRAIALQSAVAQFLVVSLHHAALREAAHVIGVFMDDSGVSHLHQIHDVDGFIASLPADEVAA</sequence>
<dbReference type="Pfam" id="PF06470">
    <property type="entry name" value="SMC_hinge"/>
    <property type="match status" value="1"/>
</dbReference>
<dbReference type="SMART" id="SM00968">
    <property type="entry name" value="SMC_hinge"/>
    <property type="match status" value="1"/>
</dbReference>
<dbReference type="GO" id="GO:0016887">
    <property type="term" value="F:ATP hydrolysis activity"/>
    <property type="evidence" value="ECO:0007669"/>
    <property type="project" value="InterPro"/>
</dbReference>
<proteinExistence type="inferred from homology"/>
<evidence type="ECO:0000256" key="6">
    <source>
        <dbReference type="HAMAP-Rule" id="MF_01894"/>
    </source>
</evidence>
<keyword evidence="2 6" id="KW-0547">Nucleotide-binding</keyword>
<feature type="domain" description="SMC hinge" evidence="8">
    <location>
        <begin position="533"/>
        <end position="651"/>
    </location>
</feature>
<dbReference type="InterPro" id="IPR011890">
    <property type="entry name" value="SMC_prok"/>
</dbReference>
<dbReference type="Gene3D" id="1.10.287.1490">
    <property type="match status" value="1"/>
</dbReference>
<dbReference type="SUPFAM" id="SSF75553">
    <property type="entry name" value="Smc hinge domain"/>
    <property type="match status" value="1"/>
</dbReference>
<evidence type="ECO:0000313" key="10">
    <source>
        <dbReference type="Proteomes" id="UP000182853"/>
    </source>
</evidence>
<dbReference type="GO" id="GO:0005737">
    <property type="term" value="C:cytoplasm"/>
    <property type="evidence" value="ECO:0007669"/>
    <property type="project" value="UniProtKB-SubCell"/>
</dbReference>
<dbReference type="SUPFAM" id="SSF57997">
    <property type="entry name" value="Tropomyosin"/>
    <property type="match status" value="1"/>
</dbReference>
<comment type="domain">
    <text evidence="6">Contains large globular domains required for ATP hydrolysis at each terminus and a third globular domain forming a flexible hinge near the middle of the molecule. These domains are separated by coiled-coil structures.</text>
</comment>
<evidence type="ECO:0000256" key="7">
    <source>
        <dbReference type="SAM" id="MobiDB-lite"/>
    </source>
</evidence>
<evidence type="ECO:0000313" key="9">
    <source>
        <dbReference type="EMBL" id="OIR12975.1"/>
    </source>
</evidence>
<feature type="binding site" evidence="6">
    <location>
        <begin position="32"/>
        <end position="39"/>
    </location>
    <ligand>
        <name>ATP</name>
        <dbReference type="ChEBI" id="CHEBI:30616"/>
    </ligand>
</feature>
<feature type="coiled-coil region" evidence="6">
    <location>
        <begin position="967"/>
        <end position="1025"/>
    </location>
</feature>
<comment type="subcellular location">
    <subcellularLocation>
        <location evidence="6">Cytoplasm</location>
    </subcellularLocation>
</comment>
<dbReference type="Proteomes" id="UP000182853">
    <property type="component" value="Unassembled WGS sequence"/>
</dbReference>
<dbReference type="Gene3D" id="3.30.70.1620">
    <property type="match status" value="1"/>
</dbReference>
<keyword evidence="1 6" id="KW-0963">Cytoplasm</keyword>
<accession>A0A1J5SWV0</accession>
<feature type="coiled-coil region" evidence="6">
    <location>
        <begin position="479"/>
        <end position="506"/>
    </location>
</feature>
<dbReference type="GO" id="GO:0005694">
    <property type="term" value="C:chromosome"/>
    <property type="evidence" value="ECO:0007669"/>
    <property type="project" value="InterPro"/>
</dbReference>
<evidence type="ECO:0000256" key="1">
    <source>
        <dbReference type="ARBA" id="ARBA00022490"/>
    </source>
</evidence>
<name>A0A1J5SWV0_9ARCH</name>
<evidence type="ECO:0000256" key="5">
    <source>
        <dbReference type="ARBA" id="ARBA00023125"/>
    </source>
</evidence>
<organism evidence="9 10">
    <name type="scientific">Marine Group III euryarchaeote CG-Bathy2</name>
    <dbReference type="NCBI Taxonomy" id="1889002"/>
    <lineage>
        <taxon>Archaea</taxon>
        <taxon>Methanobacteriati</taxon>
        <taxon>Thermoplasmatota</taxon>
        <taxon>Thermoplasmata</taxon>
        <taxon>Candidatus Thermoprofundales</taxon>
    </lineage>
</organism>
<dbReference type="HAMAP" id="MF_01894">
    <property type="entry name" value="Smc_prok"/>
    <property type="match status" value="1"/>
</dbReference>
<dbReference type="Gene3D" id="1.20.1060.20">
    <property type="match status" value="1"/>
</dbReference>
<feature type="coiled-coil region" evidence="6">
    <location>
        <begin position="194"/>
        <end position="443"/>
    </location>
</feature>
<dbReference type="PIRSF" id="PIRSF005719">
    <property type="entry name" value="SMC"/>
    <property type="match status" value="1"/>
</dbReference>
<feature type="compositionally biased region" description="Basic and acidic residues" evidence="7">
    <location>
        <begin position="862"/>
        <end position="876"/>
    </location>
</feature>
<comment type="function">
    <text evidence="6">Required for chromosome condensation and partitioning.</text>
</comment>
<evidence type="ECO:0000259" key="8">
    <source>
        <dbReference type="SMART" id="SM00968"/>
    </source>
</evidence>
<comment type="subunit">
    <text evidence="6">Homodimer.</text>
</comment>
<keyword evidence="3 6" id="KW-0067">ATP-binding</keyword>
<dbReference type="GO" id="GO:0003677">
    <property type="term" value="F:DNA binding"/>
    <property type="evidence" value="ECO:0007669"/>
    <property type="project" value="UniProtKB-UniRule"/>
</dbReference>
<evidence type="ECO:0000256" key="4">
    <source>
        <dbReference type="ARBA" id="ARBA00023054"/>
    </source>
</evidence>
<dbReference type="GO" id="GO:0007059">
    <property type="term" value="P:chromosome segregation"/>
    <property type="evidence" value="ECO:0007669"/>
    <property type="project" value="UniProtKB-UniRule"/>
</dbReference>
<dbReference type="NCBIfam" id="TIGR02169">
    <property type="entry name" value="SMC_prok_A"/>
    <property type="match status" value="1"/>
</dbReference>
<gene>
    <name evidence="6" type="primary">smc</name>
    <name evidence="9" type="ORF">BEU05_00140</name>
</gene>
<dbReference type="EMBL" id="MIYT01000001">
    <property type="protein sequence ID" value="OIR12975.1"/>
    <property type="molecule type" value="Genomic_DNA"/>
</dbReference>
<dbReference type="SUPFAM" id="SSF52540">
    <property type="entry name" value="P-loop containing nucleoside triphosphate hydrolases"/>
    <property type="match status" value="1"/>
</dbReference>
<dbReference type="InterPro" id="IPR024704">
    <property type="entry name" value="SMC"/>
</dbReference>
<dbReference type="GO" id="GO:0007062">
    <property type="term" value="P:sister chromatid cohesion"/>
    <property type="evidence" value="ECO:0007669"/>
    <property type="project" value="InterPro"/>
</dbReference>
<dbReference type="InterPro" id="IPR027417">
    <property type="entry name" value="P-loop_NTPase"/>
</dbReference>
<evidence type="ECO:0000256" key="3">
    <source>
        <dbReference type="ARBA" id="ARBA00022840"/>
    </source>
</evidence>
<dbReference type="PANTHER" id="PTHR43977">
    <property type="entry name" value="STRUCTURAL MAINTENANCE OF CHROMOSOMES PROTEIN 3"/>
    <property type="match status" value="1"/>
</dbReference>
<keyword evidence="4 6" id="KW-0175">Coiled coil</keyword>
<dbReference type="GO" id="GO:0030261">
    <property type="term" value="P:chromosome condensation"/>
    <property type="evidence" value="ECO:0007669"/>
    <property type="project" value="InterPro"/>
</dbReference>
<dbReference type="Gene3D" id="3.40.50.300">
    <property type="entry name" value="P-loop containing nucleotide triphosphate hydrolases"/>
    <property type="match status" value="2"/>
</dbReference>
<comment type="caution">
    <text evidence="9">The sequence shown here is derived from an EMBL/GenBank/DDBJ whole genome shotgun (WGS) entry which is preliminary data.</text>
</comment>
<dbReference type="AlphaFoldDB" id="A0A1J5SWV0"/>